<keyword evidence="2" id="KW-1133">Transmembrane helix</keyword>
<protein>
    <submittedName>
        <fullName evidence="4">Flp pilus assembly protein, protease</fullName>
    </submittedName>
</protein>
<dbReference type="GO" id="GO:0004190">
    <property type="term" value="F:aspartic-type endopeptidase activity"/>
    <property type="evidence" value="ECO:0007669"/>
    <property type="project" value="InterPro"/>
</dbReference>
<dbReference type="InterPro" id="IPR050882">
    <property type="entry name" value="Prepilin_peptidase/N-MTase"/>
</dbReference>
<feature type="transmembrane region" description="Helical" evidence="2">
    <location>
        <begin position="6"/>
        <end position="25"/>
    </location>
</feature>
<dbReference type="GO" id="GO:0006465">
    <property type="term" value="P:signal peptide processing"/>
    <property type="evidence" value="ECO:0007669"/>
    <property type="project" value="TreeGrafter"/>
</dbReference>
<keyword evidence="5" id="KW-1185">Reference proteome</keyword>
<reference evidence="4 5" key="1">
    <citation type="journal article" date="2007" name="Proc. Natl. Acad. Sci. U.S.A.">
        <title>The genome of Syntrophus aciditrophicus: life at the thermodynamic limit of microbial growth.</title>
        <authorList>
            <person name="McInerney M.J."/>
            <person name="Rohlin L."/>
            <person name="Mouttaki H."/>
            <person name="Kim U."/>
            <person name="Krupp R.S."/>
            <person name="Rios-Hernandez L."/>
            <person name="Sieber J."/>
            <person name="Struchtemeyer C.G."/>
            <person name="Bhattacharyya A."/>
            <person name="Campbell J.W."/>
            <person name="Gunsalus R.P."/>
        </authorList>
    </citation>
    <scope>NUCLEOTIDE SEQUENCE [LARGE SCALE GENOMIC DNA]</scope>
    <source>
        <strain evidence="4 5">SB</strain>
    </source>
</reference>
<accession>Q2LSW1</accession>
<keyword evidence="4" id="KW-0645">Protease</keyword>
<evidence type="ECO:0000256" key="1">
    <source>
        <dbReference type="ARBA" id="ARBA00005801"/>
    </source>
</evidence>
<sequence>MTCPNFSSNAIIITLLVGILITASVTDLRAHRISNRLTYSTMLFGLIFYSLTAGFFGFLQSLSGLFLGLALLIVFYLVGGMGAGDVKLMAAVGSLLGPQGVFAAFLGTALIGGIYALIILAAKGYLMDTMKRFVLMLKTFFMTKKFIYIPPPRPEKAPLLCYGVAISLGTLASVAYRMIL</sequence>
<dbReference type="Gene3D" id="1.20.120.1220">
    <property type="match status" value="1"/>
</dbReference>
<dbReference type="OrthoDB" id="5508079at2"/>
<dbReference type="PANTHER" id="PTHR30487">
    <property type="entry name" value="TYPE 4 PREPILIN-LIKE PROTEINS LEADER PEPTIDE-PROCESSING ENZYME"/>
    <property type="match status" value="1"/>
</dbReference>
<evidence type="ECO:0000256" key="2">
    <source>
        <dbReference type="SAM" id="Phobius"/>
    </source>
</evidence>
<gene>
    <name evidence="4" type="ORF">SYN_01490</name>
</gene>
<dbReference type="EMBL" id="CP000252">
    <property type="protein sequence ID" value="ABC77175.1"/>
    <property type="molecule type" value="Genomic_DNA"/>
</dbReference>
<keyword evidence="4" id="KW-0378">Hydrolase</keyword>
<feature type="transmembrane region" description="Helical" evidence="2">
    <location>
        <begin position="37"/>
        <end position="59"/>
    </location>
</feature>
<keyword evidence="2" id="KW-0812">Transmembrane</keyword>
<dbReference type="KEGG" id="sat:SYN_01490"/>
<dbReference type="STRING" id="56780.SYN_01490"/>
<dbReference type="PANTHER" id="PTHR30487:SF0">
    <property type="entry name" value="PREPILIN LEADER PEPTIDASE_N-METHYLTRANSFERASE-RELATED"/>
    <property type="match status" value="1"/>
</dbReference>
<dbReference type="eggNOG" id="COG1989">
    <property type="taxonomic scope" value="Bacteria"/>
</dbReference>
<evidence type="ECO:0000259" key="3">
    <source>
        <dbReference type="Pfam" id="PF01478"/>
    </source>
</evidence>
<feature type="domain" description="Prepilin type IV endopeptidase peptidase" evidence="3">
    <location>
        <begin position="15"/>
        <end position="117"/>
    </location>
</feature>
<dbReference type="Proteomes" id="UP000001933">
    <property type="component" value="Chromosome"/>
</dbReference>
<keyword evidence="2" id="KW-0472">Membrane</keyword>
<dbReference type="AlphaFoldDB" id="Q2LSW1"/>
<feature type="transmembrane region" description="Helical" evidence="2">
    <location>
        <begin position="159"/>
        <end position="179"/>
    </location>
</feature>
<dbReference type="GO" id="GO:0005886">
    <property type="term" value="C:plasma membrane"/>
    <property type="evidence" value="ECO:0007669"/>
    <property type="project" value="TreeGrafter"/>
</dbReference>
<name>Q2LSW1_SYNAS</name>
<dbReference type="InterPro" id="IPR000045">
    <property type="entry name" value="Prepilin_IV_endopep_pep"/>
</dbReference>
<dbReference type="HOGENOM" id="CLU_057101_4_0_7"/>
<evidence type="ECO:0000313" key="5">
    <source>
        <dbReference type="Proteomes" id="UP000001933"/>
    </source>
</evidence>
<dbReference type="Pfam" id="PF01478">
    <property type="entry name" value="Peptidase_A24"/>
    <property type="match status" value="1"/>
</dbReference>
<dbReference type="RefSeq" id="WP_011417204.1">
    <property type="nucleotide sequence ID" value="NC_007759.1"/>
</dbReference>
<evidence type="ECO:0000313" key="4">
    <source>
        <dbReference type="EMBL" id="ABC77175.1"/>
    </source>
</evidence>
<proteinExistence type="inferred from homology"/>
<organism evidence="4 5">
    <name type="scientific">Syntrophus aciditrophicus (strain SB)</name>
    <dbReference type="NCBI Taxonomy" id="56780"/>
    <lineage>
        <taxon>Bacteria</taxon>
        <taxon>Pseudomonadati</taxon>
        <taxon>Thermodesulfobacteriota</taxon>
        <taxon>Syntrophia</taxon>
        <taxon>Syntrophales</taxon>
        <taxon>Syntrophaceae</taxon>
        <taxon>Syntrophus</taxon>
    </lineage>
</organism>
<feature type="transmembrane region" description="Helical" evidence="2">
    <location>
        <begin position="95"/>
        <end position="118"/>
    </location>
</feature>
<feature type="transmembrane region" description="Helical" evidence="2">
    <location>
        <begin position="65"/>
        <end position="83"/>
    </location>
</feature>
<comment type="similarity">
    <text evidence="1">Belongs to the peptidase A24 family.</text>
</comment>
<dbReference type="InParanoid" id="Q2LSW1"/>